<keyword evidence="2" id="KW-1185">Reference proteome</keyword>
<comment type="caution">
    <text evidence="1">The sequence shown here is derived from an EMBL/GenBank/DDBJ whole genome shotgun (WGS) entry which is preliminary data.</text>
</comment>
<evidence type="ECO:0000313" key="1">
    <source>
        <dbReference type="EMBL" id="KAJ7011576.1"/>
    </source>
</evidence>
<gene>
    <name evidence="1" type="ORF">NC653_001871</name>
</gene>
<organism evidence="1 2">
    <name type="scientific">Populus alba x Populus x berolinensis</name>
    <dbReference type="NCBI Taxonomy" id="444605"/>
    <lineage>
        <taxon>Eukaryota</taxon>
        <taxon>Viridiplantae</taxon>
        <taxon>Streptophyta</taxon>
        <taxon>Embryophyta</taxon>
        <taxon>Tracheophyta</taxon>
        <taxon>Spermatophyta</taxon>
        <taxon>Magnoliopsida</taxon>
        <taxon>eudicotyledons</taxon>
        <taxon>Gunneridae</taxon>
        <taxon>Pentapetalae</taxon>
        <taxon>rosids</taxon>
        <taxon>fabids</taxon>
        <taxon>Malpighiales</taxon>
        <taxon>Salicaceae</taxon>
        <taxon>Saliceae</taxon>
        <taxon>Populus</taxon>
    </lineage>
</organism>
<dbReference type="AlphaFoldDB" id="A0AAD6RN55"/>
<proteinExistence type="predicted"/>
<protein>
    <submittedName>
        <fullName evidence="1">Uncharacterized protein</fullName>
    </submittedName>
</protein>
<dbReference type="EMBL" id="JAQIZT010000001">
    <property type="protein sequence ID" value="KAJ7011576.1"/>
    <property type="molecule type" value="Genomic_DNA"/>
</dbReference>
<sequence length="81" mass="9122">MSTGGAGAKKSGARVYNCWRLDAASFSGCLSWGLYSTPLQLRLKWTARIQNVVKKSWVALQGIKAPVMNKNNNKKKRKYCW</sequence>
<name>A0AAD6RN55_9ROSI</name>
<dbReference type="Proteomes" id="UP001164929">
    <property type="component" value="Chromosome 1"/>
</dbReference>
<accession>A0AAD6RN55</accession>
<evidence type="ECO:0000313" key="2">
    <source>
        <dbReference type="Proteomes" id="UP001164929"/>
    </source>
</evidence>
<reference evidence="1 2" key="1">
    <citation type="journal article" date="2023" name="Mol. Ecol. Resour.">
        <title>Chromosome-level genome assembly of a triploid poplar Populus alba 'Berolinensis'.</title>
        <authorList>
            <person name="Chen S."/>
            <person name="Yu Y."/>
            <person name="Wang X."/>
            <person name="Wang S."/>
            <person name="Zhang T."/>
            <person name="Zhou Y."/>
            <person name="He R."/>
            <person name="Meng N."/>
            <person name="Wang Y."/>
            <person name="Liu W."/>
            <person name="Liu Z."/>
            <person name="Liu J."/>
            <person name="Guo Q."/>
            <person name="Huang H."/>
            <person name="Sederoff R.R."/>
            <person name="Wang G."/>
            <person name="Qu G."/>
            <person name="Chen S."/>
        </authorList>
    </citation>
    <scope>NUCLEOTIDE SEQUENCE [LARGE SCALE GENOMIC DNA]</scope>
    <source>
        <strain evidence="1">SC-2020</strain>
    </source>
</reference>